<comment type="catalytic activity">
    <reaction evidence="7">
        <text>UDP-N-acetyl-alpha-D-muramoyl-L-alanyl-D-glutamate + meso-2,6-diaminopimelate + ATP = UDP-N-acetyl-alpha-D-muramoyl-L-alanyl-gamma-D-glutamyl-meso-2,6-diaminopimelate + ADP + phosphate + H(+)</text>
        <dbReference type="Rhea" id="RHEA:23676"/>
        <dbReference type="ChEBI" id="CHEBI:15378"/>
        <dbReference type="ChEBI" id="CHEBI:30616"/>
        <dbReference type="ChEBI" id="CHEBI:43474"/>
        <dbReference type="ChEBI" id="CHEBI:57791"/>
        <dbReference type="ChEBI" id="CHEBI:83900"/>
        <dbReference type="ChEBI" id="CHEBI:83905"/>
        <dbReference type="ChEBI" id="CHEBI:456216"/>
        <dbReference type="EC" id="6.3.2.13"/>
    </reaction>
</comment>
<evidence type="ECO:0000313" key="13">
    <source>
        <dbReference type="Proteomes" id="UP000824988"/>
    </source>
</evidence>
<feature type="binding site" evidence="7">
    <location>
        <position position="38"/>
    </location>
    <ligand>
        <name>UDP-N-acetyl-alpha-D-muramoyl-L-alanyl-D-glutamate</name>
        <dbReference type="ChEBI" id="CHEBI:83900"/>
    </ligand>
</feature>
<evidence type="ECO:0000256" key="8">
    <source>
        <dbReference type="RuleBase" id="RU004135"/>
    </source>
</evidence>
<reference evidence="12" key="1">
    <citation type="submission" date="2019-06" db="EMBL/GenBank/DDBJ databases">
        <title>Complete genome sequence of Methylogaea oryzae strain JCM16910.</title>
        <authorList>
            <person name="Asakawa S."/>
        </authorList>
    </citation>
    <scope>NUCLEOTIDE SEQUENCE</scope>
    <source>
        <strain evidence="12">E10</strain>
    </source>
</reference>
<evidence type="ECO:0000256" key="3">
    <source>
        <dbReference type="ARBA" id="ARBA00022960"/>
    </source>
</evidence>
<dbReference type="Pfam" id="PF02875">
    <property type="entry name" value="Mur_ligase_C"/>
    <property type="match status" value="1"/>
</dbReference>
<dbReference type="HAMAP" id="MF_00208">
    <property type="entry name" value="MurE"/>
    <property type="match status" value="1"/>
</dbReference>
<dbReference type="InterPro" id="IPR004101">
    <property type="entry name" value="Mur_ligase_C"/>
</dbReference>
<dbReference type="RefSeq" id="WP_246598875.1">
    <property type="nucleotide sequence ID" value="NZ_AP019782.1"/>
</dbReference>
<comment type="cofactor">
    <cofactor evidence="7">
        <name>Mg(2+)</name>
        <dbReference type="ChEBI" id="CHEBI:18420"/>
    </cofactor>
</comment>
<accession>A0A8D4VR23</accession>
<feature type="modified residue" description="N6-carboxylysine" evidence="7">
    <location>
        <position position="232"/>
    </location>
</feature>
<evidence type="ECO:0000256" key="6">
    <source>
        <dbReference type="ARBA" id="ARBA00023316"/>
    </source>
</evidence>
<feature type="binding site" evidence="7">
    <location>
        <position position="479"/>
    </location>
    <ligand>
        <name>meso-2,6-diaminopimelate</name>
        <dbReference type="ChEBI" id="CHEBI:57791"/>
    </ligand>
</feature>
<feature type="domain" description="Mur ligase N-terminal catalytic" evidence="9">
    <location>
        <begin position="32"/>
        <end position="110"/>
    </location>
</feature>
<keyword evidence="5 7" id="KW-0131">Cell cycle</keyword>
<dbReference type="GO" id="GO:0009252">
    <property type="term" value="P:peptidoglycan biosynthetic process"/>
    <property type="evidence" value="ECO:0007669"/>
    <property type="project" value="UniProtKB-UniRule"/>
</dbReference>
<keyword evidence="7" id="KW-0460">Magnesium</keyword>
<evidence type="ECO:0000259" key="10">
    <source>
        <dbReference type="Pfam" id="PF02875"/>
    </source>
</evidence>
<evidence type="ECO:0000259" key="9">
    <source>
        <dbReference type="Pfam" id="PF01225"/>
    </source>
</evidence>
<evidence type="ECO:0000256" key="4">
    <source>
        <dbReference type="ARBA" id="ARBA00022984"/>
    </source>
</evidence>
<dbReference type="GO" id="GO:0051301">
    <property type="term" value="P:cell division"/>
    <property type="evidence" value="ECO:0007669"/>
    <property type="project" value="UniProtKB-KW"/>
</dbReference>
<feature type="binding site" evidence="7">
    <location>
        <position position="192"/>
    </location>
    <ligand>
        <name>UDP-N-acetyl-alpha-D-muramoyl-L-alanyl-D-glutamate</name>
        <dbReference type="ChEBI" id="CHEBI:83900"/>
    </ligand>
</feature>
<feature type="domain" description="Mur ligase C-terminal" evidence="10">
    <location>
        <begin position="350"/>
        <end position="477"/>
    </location>
</feature>
<dbReference type="PANTHER" id="PTHR23135">
    <property type="entry name" value="MUR LIGASE FAMILY MEMBER"/>
    <property type="match status" value="1"/>
</dbReference>
<feature type="binding site" evidence="7">
    <location>
        <position position="400"/>
    </location>
    <ligand>
        <name>meso-2,6-diaminopimelate</name>
        <dbReference type="ChEBI" id="CHEBI:57791"/>
    </ligand>
</feature>
<comment type="PTM">
    <text evidence="7">Carboxylation is probably crucial for Mg(2+) binding and, consequently, for the gamma-phosphate positioning of ATP.</text>
</comment>
<evidence type="ECO:0000313" key="12">
    <source>
        <dbReference type="EMBL" id="BBL72246.1"/>
    </source>
</evidence>
<feature type="binding site" evidence="7">
    <location>
        <begin position="424"/>
        <end position="427"/>
    </location>
    <ligand>
        <name>meso-2,6-diaminopimelate</name>
        <dbReference type="ChEBI" id="CHEBI:57791"/>
    </ligand>
</feature>
<dbReference type="InterPro" id="IPR005761">
    <property type="entry name" value="UDP-N-AcMur-Glu-dNH2Pim_ligase"/>
</dbReference>
<dbReference type="PANTHER" id="PTHR23135:SF4">
    <property type="entry name" value="UDP-N-ACETYLMURAMOYL-L-ALANYL-D-GLUTAMATE--2,6-DIAMINOPIMELATE LIGASE MURE HOMOLOG, CHLOROPLASTIC"/>
    <property type="match status" value="1"/>
</dbReference>
<gene>
    <name evidence="7 12" type="primary">murE</name>
    <name evidence="12" type="ORF">MoryE10_28520</name>
</gene>
<feature type="short sequence motif" description="Meso-diaminopimelate recognition motif" evidence="7">
    <location>
        <begin position="424"/>
        <end position="427"/>
    </location>
</feature>
<dbReference type="InterPro" id="IPR013221">
    <property type="entry name" value="Mur_ligase_cen"/>
</dbReference>
<dbReference type="InterPro" id="IPR000713">
    <property type="entry name" value="Mur_ligase_N"/>
</dbReference>
<dbReference type="GO" id="GO:0000287">
    <property type="term" value="F:magnesium ion binding"/>
    <property type="evidence" value="ECO:0007669"/>
    <property type="project" value="UniProtKB-UniRule"/>
</dbReference>
<comment type="caution">
    <text evidence="7">Lacks conserved residue(s) required for the propagation of feature annotation.</text>
</comment>
<keyword evidence="7" id="KW-0067">ATP-binding</keyword>
<keyword evidence="13" id="KW-1185">Reference proteome</keyword>
<dbReference type="GO" id="GO:0005737">
    <property type="term" value="C:cytoplasm"/>
    <property type="evidence" value="ECO:0007669"/>
    <property type="project" value="UniProtKB-SubCell"/>
</dbReference>
<evidence type="ECO:0000256" key="1">
    <source>
        <dbReference type="ARBA" id="ARBA00005898"/>
    </source>
</evidence>
<feature type="binding site" evidence="7">
    <location>
        <begin position="165"/>
        <end position="166"/>
    </location>
    <ligand>
        <name>UDP-N-acetyl-alpha-D-muramoyl-L-alanyl-D-glutamate</name>
        <dbReference type="ChEBI" id="CHEBI:83900"/>
    </ligand>
</feature>
<dbReference type="KEGG" id="moz:MoryE10_28520"/>
<feature type="binding site" evidence="7">
    <location>
        <position position="200"/>
    </location>
    <ligand>
        <name>UDP-N-acetyl-alpha-D-muramoyl-L-alanyl-D-glutamate</name>
        <dbReference type="ChEBI" id="CHEBI:83900"/>
    </ligand>
</feature>
<evidence type="ECO:0000256" key="5">
    <source>
        <dbReference type="ARBA" id="ARBA00023306"/>
    </source>
</evidence>
<sequence>MMAAPVEQNLISLGELLEGGAVLGREAALAVAGLALDSRRVHPGDVFIALAGSRCHGLAHAAEAVARGAAAILYEPSAGGAILAREFEQLPCVAVVDLAARLGLIADRFYGRPSRRLDVIGITGTNGKTSCSHYIAQALGDSKPCAVMGTLGWGLPGKLASTANTTPDPVTVHSAMAQLLSRDIKALAMEVSSHGLHQGRVNGVSFKGAVYTNISRDHLDYHGHMDAYVAAKLELLRADGLQFVAANADDASFAAVRQVLPQSVRLLPYSASGLTTLDDGAVLAARNVRQDAGGLAFAAHWQGEVAQVRAPLFGYFNVDNLLATLAVLLGLDYSLPVAAARLAAVRAVPGRMERFASHGDAPTVIVDYAHTPHALESVLQNLAGHCGGRLFCVFGCGGDRDKGKRPEMGRIAVRWADQVVVTDDNPRHEDGGAIVQDILAGCGDLSKVAVERDRRAAIAWALSQAKRGDMVLVAGKGHESTQEVSGVHHPFSDRAVVRELLAGVAP</sequence>
<dbReference type="GO" id="GO:0005524">
    <property type="term" value="F:ATP binding"/>
    <property type="evidence" value="ECO:0007669"/>
    <property type="project" value="UniProtKB-UniRule"/>
</dbReference>
<feature type="binding site" evidence="7">
    <location>
        <position position="164"/>
    </location>
    <ligand>
        <name>UDP-N-acetyl-alpha-D-muramoyl-L-alanyl-D-glutamate</name>
        <dbReference type="ChEBI" id="CHEBI:83900"/>
    </ligand>
</feature>
<organism evidence="12 13">
    <name type="scientific">Methylogaea oryzae</name>
    <dbReference type="NCBI Taxonomy" id="1295382"/>
    <lineage>
        <taxon>Bacteria</taxon>
        <taxon>Pseudomonadati</taxon>
        <taxon>Pseudomonadota</taxon>
        <taxon>Gammaproteobacteria</taxon>
        <taxon>Methylococcales</taxon>
        <taxon>Methylococcaceae</taxon>
        <taxon>Methylogaea</taxon>
    </lineage>
</organism>
<dbReference type="EMBL" id="AP019782">
    <property type="protein sequence ID" value="BBL72246.1"/>
    <property type="molecule type" value="Genomic_DNA"/>
</dbReference>
<dbReference type="Pfam" id="PF08245">
    <property type="entry name" value="Mur_ligase_M"/>
    <property type="match status" value="1"/>
</dbReference>
<evidence type="ECO:0000259" key="11">
    <source>
        <dbReference type="Pfam" id="PF08245"/>
    </source>
</evidence>
<dbReference type="NCBIfam" id="NF001124">
    <property type="entry name" value="PRK00139.1-2"/>
    <property type="match status" value="1"/>
</dbReference>
<keyword evidence="7" id="KW-0547">Nucleotide-binding</keyword>
<keyword evidence="2 7" id="KW-0132">Cell division</keyword>
<dbReference type="NCBIfam" id="NF001126">
    <property type="entry name" value="PRK00139.1-4"/>
    <property type="match status" value="1"/>
</dbReference>
<dbReference type="GO" id="GO:0008765">
    <property type="term" value="F:UDP-N-acetylmuramoylalanyl-D-glutamate-2,6-diaminopimelate ligase activity"/>
    <property type="evidence" value="ECO:0007669"/>
    <property type="project" value="UniProtKB-UniRule"/>
</dbReference>
<dbReference type="NCBIfam" id="TIGR01085">
    <property type="entry name" value="murE"/>
    <property type="match status" value="1"/>
</dbReference>
<proteinExistence type="inferred from homology"/>
<protein>
    <recommendedName>
        <fullName evidence="7">UDP-N-acetylmuramoyl-L-alanyl-D-glutamate--2,6-diaminopimelate ligase</fullName>
        <ecNumber evidence="7">6.3.2.13</ecNumber>
    </recommendedName>
    <alternativeName>
        <fullName evidence="7">Meso-A2pm-adding enzyme</fullName>
    </alternativeName>
    <alternativeName>
        <fullName evidence="7">Meso-diaminopimelate-adding enzyme</fullName>
    </alternativeName>
    <alternativeName>
        <fullName evidence="7">UDP-MurNAc-L-Ala-D-Glu:meso-diaminopimelate ligase</fullName>
    </alternativeName>
    <alternativeName>
        <fullName evidence="7">UDP-MurNAc-tripeptide synthetase</fullName>
    </alternativeName>
    <alternativeName>
        <fullName evidence="7">UDP-N-acetylmuramyl-tripeptide synthetase</fullName>
    </alternativeName>
</protein>
<keyword evidence="4 7" id="KW-0573">Peptidoglycan synthesis</keyword>
<dbReference type="GO" id="GO:0071555">
    <property type="term" value="P:cell wall organization"/>
    <property type="evidence" value="ECO:0007669"/>
    <property type="project" value="UniProtKB-KW"/>
</dbReference>
<dbReference type="GO" id="GO:0008360">
    <property type="term" value="P:regulation of cell shape"/>
    <property type="evidence" value="ECO:0007669"/>
    <property type="project" value="UniProtKB-KW"/>
</dbReference>
<keyword evidence="7" id="KW-0963">Cytoplasm</keyword>
<feature type="binding site" evidence="7">
    <location>
        <position position="198"/>
    </location>
    <ligand>
        <name>UDP-N-acetyl-alpha-D-muramoyl-L-alanyl-D-glutamate</name>
        <dbReference type="ChEBI" id="CHEBI:83900"/>
    </ligand>
</feature>
<name>A0A8D4VR23_9GAMM</name>
<comment type="similarity">
    <text evidence="1 7">Belongs to the MurCDEF family. MurE subfamily.</text>
</comment>
<comment type="subcellular location">
    <subcellularLocation>
        <location evidence="7 8">Cytoplasm</location>
    </subcellularLocation>
</comment>
<keyword evidence="6 7" id="KW-0961">Cell wall biogenesis/degradation</keyword>
<feature type="binding site" evidence="7">
    <location>
        <position position="475"/>
    </location>
    <ligand>
        <name>meso-2,6-diaminopimelate</name>
        <dbReference type="ChEBI" id="CHEBI:57791"/>
    </ligand>
</feature>
<dbReference type="Proteomes" id="UP000824988">
    <property type="component" value="Chromosome"/>
</dbReference>
<keyword evidence="3 7" id="KW-0133">Cell shape</keyword>
<feature type="binding site" evidence="7">
    <location>
        <position position="36"/>
    </location>
    <ligand>
        <name>UDP-N-acetyl-alpha-D-muramoyl-L-alanyl-D-glutamate</name>
        <dbReference type="ChEBI" id="CHEBI:83900"/>
    </ligand>
</feature>
<comment type="function">
    <text evidence="7">Catalyzes the addition of meso-diaminopimelic acid to the nucleotide precursor UDP-N-acetylmuramoyl-L-alanyl-D-glutamate (UMAG) in the biosynthesis of bacterial cell-wall peptidoglycan.</text>
</comment>
<dbReference type="EC" id="6.3.2.13" evidence="7"/>
<feature type="domain" description="Mur ligase central" evidence="11">
    <location>
        <begin position="122"/>
        <end position="327"/>
    </location>
</feature>
<dbReference type="UniPathway" id="UPA00219"/>
<feature type="binding site" evidence="7">
    <location>
        <begin position="124"/>
        <end position="130"/>
    </location>
    <ligand>
        <name>ATP</name>
        <dbReference type="ChEBI" id="CHEBI:30616"/>
    </ligand>
</feature>
<dbReference type="AlphaFoldDB" id="A0A8D4VR23"/>
<evidence type="ECO:0000256" key="2">
    <source>
        <dbReference type="ARBA" id="ARBA00022618"/>
    </source>
</evidence>
<comment type="pathway">
    <text evidence="7 8">Cell wall biogenesis; peptidoglycan biosynthesis.</text>
</comment>
<keyword evidence="7 12" id="KW-0436">Ligase</keyword>
<dbReference type="Pfam" id="PF01225">
    <property type="entry name" value="Mur_ligase"/>
    <property type="match status" value="1"/>
</dbReference>
<evidence type="ECO:0000256" key="7">
    <source>
        <dbReference type="HAMAP-Rule" id="MF_00208"/>
    </source>
</evidence>